<evidence type="ECO:0000313" key="1">
    <source>
        <dbReference type="EMBL" id="GLZ76179.1"/>
    </source>
</evidence>
<proteinExistence type="predicted"/>
<organism evidence="1 2">
    <name type="scientific">Actinorhabdospora filicis</name>
    <dbReference type="NCBI Taxonomy" id="1785913"/>
    <lineage>
        <taxon>Bacteria</taxon>
        <taxon>Bacillati</taxon>
        <taxon>Actinomycetota</taxon>
        <taxon>Actinomycetes</taxon>
        <taxon>Micromonosporales</taxon>
        <taxon>Micromonosporaceae</taxon>
        <taxon>Actinorhabdospora</taxon>
    </lineage>
</organism>
<dbReference type="Proteomes" id="UP001165079">
    <property type="component" value="Unassembled WGS sequence"/>
</dbReference>
<accession>A0A9W6SIL5</accession>
<evidence type="ECO:0000313" key="2">
    <source>
        <dbReference type="Proteomes" id="UP001165079"/>
    </source>
</evidence>
<dbReference type="EMBL" id="BSTX01000001">
    <property type="protein sequence ID" value="GLZ76179.1"/>
    <property type="molecule type" value="Genomic_DNA"/>
</dbReference>
<protein>
    <submittedName>
        <fullName evidence="1">Uncharacterized protein</fullName>
    </submittedName>
</protein>
<keyword evidence="2" id="KW-1185">Reference proteome</keyword>
<dbReference type="AlphaFoldDB" id="A0A9W6SIL5"/>
<sequence>MIWVNGVQIDPGDPNITPATLAWVTDGFIRDYANWAAVNAHANGNTDHVGAVAVGPGVPAHTWVEFSPANVAGINVLGEDHTHVRLEHVRAATGLTSFVYEVFACDNWNNYPQMMAAYNTENNARFNLFGIQAAPNHTNHASESIFPKLAVGMLLLANCLNGGAPVAELADRVAYYGLPVQRYLKIAWGFAKDVRHTEQAAPLAATAEETALSLLVHQHTAAVDGFITGLPIDGYLGDQIVGVTLPHTPALLALANAILNLLIARSAHDGGLLPPQQNQLNLLPHGTFMEKYVKLGLWRNLYFVNRVTHAVNNNVRFAGMGQQHMAYLSQNNHLPPTAHLYDMQPQGAEWRGFRVKTTTHWANHH</sequence>
<reference evidence="1" key="1">
    <citation type="submission" date="2023-03" db="EMBL/GenBank/DDBJ databases">
        <title>Actinorhabdospora filicis NBRC 111898.</title>
        <authorList>
            <person name="Ichikawa N."/>
            <person name="Sato H."/>
            <person name="Tonouchi N."/>
        </authorList>
    </citation>
    <scope>NUCLEOTIDE SEQUENCE</scope>
    <source>
        <strain evidence="1">NBRC 111898</strain>
    </source>
</reference>
<comment type="caution">
    <text evidence="1">The sequence shown here is derived from an EMBL/GenBank/DDBJ whole genome shotgun (WGS) entry which is preliminary data.</text>
</comment>
<gene>
    <name evidence="1" type="ORF">Afil01_09860</name>
</gene>
<name>A0A9W6SIL5_9ACTN</name>